<accession>A0ABT8JUW5</accession>
<sequence>MAMDLVARISLQDNLSARMKKVTRSMGDVEKRTRSTTSAFSKMGGVLAGLGVGVSFTRLTKSIVGIGAEFDTQMSKVQAISGATADEFKRLRDTARQLGKDTKFTMTEAGSAMEYLALAGWKTDAIISAMPGMLNLAAAGALDLGRAADITSDTMQAFGIAAENAAHVADVFAYAQANANTNVEQLGDAMTYLAPVANALGWELEASAAGIMAVSDAGIKGGMAGQAFATSLARLAKPTKAMNKEMKRLGINLFTADGKLKTLPDVIGELEKSTNGMNNAQKSAVLTTMFGAQAYKHWAVLLERGSTDLSRMTDELKMADGAAQRMADTMMDNLGGDWELFKSGMAEAAYSVYEKFAPMLRGIVQSGIEVAAKLPAATDALIAFSKPFLPLIKAVSTALAIIGGFMAVVGVFKLIGVAIAFLSPPMWAAIGVITALTLGFQALYDNSAPFRSFIDGVIGGVKGLFKVLSGDNSGGLTEMLEAGLDTGIIRKIFAIADGVKGGIDYLKNVFKAFGTGDVSNIATALGFSPETTGKIVSFVEGIKTRAGEFVAYLSQKWTELQPGLATLFEAFTIAKDTVISVLSSLWDYVQPVLGAWGNALKIVGDIVVMVFNNVIAPVIKFVLKTFQALWKLLGPILEFIGAAFGLAFGVLRVVWDTILRPVVGFLLGEFKNAFEKATPAIEAIGDVFGWIGDKISGAADFLRGFADKIKNFKVPDWLSSFGGGVVNFLTGNKGVASHFHGKDRVPRDNYAAVLHRGERVLTRQEADVMDAVKPNMGKIIEFPRVKLPNFDDKNDRFSGDAYSYENVVGGDTYNDNRSYHNVTNTQEGGKMGGGIHIAKIADQVVIREESDIQKVAEHLATIIEREEAQMG</sequence>
<evidence type="ECO:0000256" key="2">
    <source>
        <dbReference type="SAM" id="Phobius"/>
    </source>
</evidence>
<dbReference type="Proteomes" id="UP001175097">
    <property type="component" value="Unassembled WGS sequence"/>
</dbReference>
<keyword evidence="2" id="KW-0812">Transmembrane</keyword>
<feature type="transmembrane region" description="Helical" evidence="2">
    <location>
        <begin position="394"/>
        <end position="420"/>
    </location>
</feature>
<organism evidence="4 5">
    <name type="scientific">Sporosarcina highlanderae</name>
    <dbReference type="NCBI Taxonomy" id="3035916"/>
    <lineage>
        <taxon>Bacteria</taxon>
        <taxon>Bacillati</taxon>
        <taxon>Bacillota</taxon>
        <taxon>Bacilli</taxon>
        <taxon>Bacillales</taxon>
        <taxon>Caryophanaceae</taxon>
        <taxon>Sporosarcina</taxon>
    </lineage>
</organism>
<reference evidence="4" key="1">
    <citation type="submission" date="2023-03" db="EMBL/GenBank/DDBJ databases">
        <title>MT1 and MT2 Draft Genomes of Novel Species.</title>
        <authorList>
            <person name="Venkateswaran K."/>
        </authorList>
    </citation>
    <scope>NUCLEOTIDE SEQUENCE</scope>
    <source>
        <strain evidence="4">F6_3S_P_2</strain>
    </source>
</reference>
<name>A0ABT8JUW5_9BACL</name>
<proteinExistence type="predicted"/>
<gene>
    <name evidence="4" type="ORF">P5G49_14390</name>
</gene>
<evidence type="ECO:0000313" key="4">
    <source>
        <dbReference type="EMBL" id="MDN4608647.1"/>
    </source>
</evidence>
<protein>
    <submittedName>
        <fullName evidence="4">Phage tail tape measure protein</fullName>
    </submittedName>
</protein>
<evidence type="ECO:0000259" key="3">
    <source>
        <dbReference type="Pfam" id="PF10145"/>
    </source>
</evidence>
<dbReference type="Pfam" id="PF10145">
    <property type="entry name" value="PhageMin_Tail"/>
    <property type="match status" value="1"/>
</dbReference>
<feature type="domain" description="Phage tail tape measure protein" evidence="3">
    <location>
        <begin position="92"/>
        <end position="291"/>
    </location>
</feature>
<dbReference type="PANTHER" id="PTHR37813">
    <property type="entry name" value="FELS-2 PROPHAGE PROTEIN"/>
    <property type="match status" value="1"/>
</dbReference>
<dbReference type="EMBL" id="JAROCC010000012">
    <property type="protein sequence ID" value="MDN4608647.1"/>
    <property type="molecule type" value="Genomic_DNA"/>
</dbReference>
<dbReference type="NCBIfam" id="TIGR01760">
    <property type="entry name" value="tape_meas_TP901"/>
    <property type="match status" value="1"/>
</dbReference>
<comment type="caution">
    <text evidence="4">The sequence shown here is derived from an EMBL/GenBank/DDBJ whole genome shotgun (WGS) entry which is preliminary data.</text>
</comment>
<dbReference type="RefSeq" id="WP_301244852.1">
    <property type="nucleotide sequence ID" value="NZ_JAROCC010000012.1"/>
</dbReference>
<dbReference type="InterPro" id="IPR010090">
    <property type="entry name" value="Phage_tape_meas"/>
</dbReference>
<feature type="transmembrane region" description="Helical" evidence="2">
    <location>
        <begin position="426"/>
        <end position="444"/>
    </location>
</feature>
<feature type="transmembrane region" description="Helical" evidence="2">
    <location>
        <begin position="635"/>
        <end position="655"/>
    </location>
</feature>
<evidence type="ECO:0000313" key="5">
    <source>
        <dbReference type="Proteomes" id="UP001175097"/>
    </source>
</evidence>
<keyword evidence="1" id="KW-1188">Viral release from host cell</keyword>
<evidence type="ECO:0000256" key="1">
    <source>
        <dbReference type="ARBA" id="ARBA00022612"/>
    </source>
</evidence>
<keyword evidence="2" id="KW-0472">Membrane</keyword>
<dbReference type="PANTHER" id="PTHR37813:SF1">
    <property type="entry name" value="FELS-2 PROPHAGE PROTEIN"/>
    <property type="match status" value="1"/>
</dbReference>
<keyword evidence="2" id="KW-1133">Transmembrane helix</keyword>
<keyword evidence="5" id="KW-1185">Reference proteome</keyword>